<proteinExistence type="predicted"/>
<protein>
    <recommendedName>
        <fullName evidence="4">Aftiphilin clathrin-binding box domain-containing protein</fullName>
    </recommendedName>
</protein>
<feature type="compositionally biased region" description="Polar residues" evidence="1">
    <location>
        <begin position="133"/>
        <end position="190"/>
    </location>
</feature>
<dbReference type="EnsemblMetazoa" id="AMAM014268-RA">
    <property type="protein sequence ID" value="AMAM014268-PA"/>
    <property type="gene ID" value="AMAM014268"/>
</dbReference>
<feature type="region of interest" description="Disordered" evidence="1">
    <location>
        <begin position="9"/>
        <end position="43"/>
    </location>
</feature>
<feature type="region of interest" description="Disordered" evidence="1">
    <location>
        <begin position="109"/>
        <end position="190"/>
    </location>
</feature>
<evidence type="ECO:0000256" key="1">
    <source>
        <dbReference type="SAM" id="MobiDB-lite"/>
    </source>
</evidence>
<evidence type="ECO:0000313" key="3">
    <source>
        <dbReference type="Proteomes" id="UP000075901"/>
    </source>
</evidence>
<name>A0A182SVH6_9DIPT</name>
<feature type="compositionally biased region" description="Low complexity" evidence="1">
    <location>
        <begin position="109"/>
        <end position="118"/>
    </location>
</feature>
<organism evidence="2 3">
    <name type="scientific">Anopheles maculatus</name>
    <dbReference type="NCBI Taxonomy" id="74869"/>
    <lineage>
        <taxon>Eukaryota</taxon>
        <taxon>Metazoa</taxon>
        <taxon>Ecdysozoa</taxon>
        <taxon>Arthropoda</taxon>
        <taxon>Hexapoda</taxon>
        <taxon>Insecta</taxon>
        <taxon>Pterygota</taxon>
        <taxon>Neoptera</taxon>
        <taxon>Endopterygota</taxon>
        <taxon>Diptera</taxon>
        <taxon>Nematocera</taxon>
        <taxon>Culicoidea</taxon>
        <taxon>Culicidae</taxon>
        <taxon>Anophelinae</taxon>
        <taxon>Anopheles</taxon>
        <taxon>Anopheles maculatus group</taxon>
    </lineage>
</organism>
<dbReference type="VEuPathDB" id="VectorBase:AMAM014268"/>
<evidence type="ECO:0008006" key="4">
    <source>
        <dbReference type="Google" id="ProtNLM"/>
    </source>
</evidence>
<accession>A0A182SVH6</accession>
<dbReference type="Proteomes" id="UP000075901">
    <property type="component" value="Unassembled WGS sequence"/>
</dbReference>
<keyword evidence="3" id="KW-1185">Reference proteome</keyword>
<sequence>MLLSPAILLPQQANTTMDKESPNARHNAGSTGSINWPDPGIDPDELARFEAAFAKPSVPTSVAGASTVASNQSLPIAPKASAIEEDEWTDFISSKPVPATEAIIQSSASSLSSATVAARPGNEAGPQEEWTDFISSTAGTTDGYTSHNRLSSSQNNFNYPRASPATSATKASNSSWSNQQQLPPPQFSSWNSNSLYYNPMSSLPLTNQQHLSQYGAHQQQQQHQQQFYNRTEMPAMVFSGGAGYSGSPKVPTNPQHHHAPMPGTGMQSMMMGQQPPMQLLPELSFITPNSTGHGAGTAGTKSTTHSFLSNVISSNSFTKK</sequence>
<dbReference type="AlphaFoldDB" id="A0A182SVH6"/>
<reference evidence="3" key="1">
    <citation type="submission" date="2013-09" db="EMBL/GenBank/DDBJ databases">
        <title>The Genome Sequence of Anopheles maculatus species B.</title>
        <authorList>
            <consortium name="The Broad Institute Genomics Platform"/>
            <person name="Neafsey D.E."/>
            <person name="Besansky N."/>
            <person name="Howell P."/>
            <person name="Walton C."/>
            <person name="Young S.K."/>
            <person name="Zeng Q."/>
            <person name="Gargeya S."/>
            <person name="Fitzgerald M."/>
            <person name="Haas B."/>
            <person name="Abouelleil A."/>
            <person name="Allen A.W."/>
            <person name="Alvarado L."/>
            <person name="Arachchi H.M."/>
            <person name="Berlin A.M."/>
            <person name="Chapman S.B."/>
            <person name="Gainer-Dewar J."/>
            <person name="Goldberg J."/>
            <person name="Griggs A."/>
            <person name="Gujja S."/>
            <person name="Hansen M."/>
            <person name="Howarth C."/>
            <person name="Imamovic A."/>
            <person name="Ireland A."/>
            <person name="Larimer J."/>
            <person name="McCowan C."/>
            <person name="Murphy C."/>
            <person name="Pearson M."/>
            <person name="Poon T.W."/>
            <person name="Priest M."/>
            <person name="Roberts A."/>
            <person name="Saif S."/>
            <person name="Shea T."/>
            <person name="Sisk P."/>
            <person name="Sykes S."/>
            <person name="Wortman J."/>
            <person name="Nusbaum C."/>
            <person name="Birren B."/>
        </authorList>
    </citation>
    <scope>NUCLEOTIDE SEQUENCE [LARGE SCALE GENOMIC DNA]</scope>
    <source>
        <strain evidence="3">maculatus3</strain>
    </source>
</reference>
<evidence type="ECO:0000313" key="2">
    <source>
        <dbReference type="EnsemblMetazoa" id="AMAM014268-PA"/>
    </source>
</evidence>
<reference evidence="2" key="2">
    <citation type="submission" date="2020-05" db="UniProtKB">
        <authorList>
            <consortium name="EnsemblMetazoa"/>
        </authorList>
    </citation>
    <scope>IDENTIFICATION</scope>
    <source>
        <strain evidence="2">maculatus3</strain>
    </source>
</reference>